<protein>
    <submittedName>
        <fullName evidence="1">Uncharacterized protein</fullName>
    </submittedName>
</protein>
<reference evidence="1 2" key="1">
    <citation type="journal article" date="2014" name="Genome Announc.">
        <title>Complete Genome Sequence of Amino Acid-Utilizing Eubacterium acidaminophilum al-2 (DSM 3953).</title>
        <authorList>
            <person name="Poehlein A."/>
            <person name="Andreesen J.R."/>
            <person name="Daniel R."/>
        </authorList>
    </citation>
    <scope>NUCLEOTIDE SEQUENCE [LARGE SCALE GENOMIC DNA]</scope>
    <source>
        <strain evidence="1 2">DSM 3953</strain>
    </source>
</reference>
<gene>
    <name evidence="1" type="ORF">EAL2_c17290</name>
</gene>
<organism evidence="1 2">
    <name type="scientific">Peptoclostridium acidaminophilum DSM 3953</name>
    <dbReference type="NCBI Taxonomy" id="1286171"/>
    <lineage>
        <taxon>Bacteria</taxon>
        <taxon>Bacillati</taxon>
        <taxon>Bacillota</taxon>
        <taxon>Clostridia</taxon>
        <taxon>Peptostreptococcales</taxon>
        <taxon>Peptoclostridiaceae</taxon>
        <taxon>Peptoclostridium</taxon>
    </lineage>
</organism>
<sequence length="365" mass="41468">MEFLSAVATNSRLMGSVGLRVAWELPDGRLDQFFLLDAEGLGIADYVGIKNGDSRKLHSETERLMGGLGAERIKLAFAEAVTLIKDYAKRNESYGKPLPENRRDFEFILNMQPADVDAQELFFKLCKEIETPVEFINYMVMRFVAMDKEAIGYFGDNKDISGMYITSANASLLKNSVKKASKRGSGYVSRLIYEEGGEYTRCTLGMSMKLVENRYMIGAITIGEVASLDAAEAFDEIRREEYIGIYQIDFPEEFEKTFLYDMSHCLKSSFENGTMLTEFRQDNSHVKSPEYLISNDIASIYFITNTGQLIVANYYPHERIDADSRLLNCYSEYLTLGDEFVFPASVIYEFALGSCESFYSFLTKR</sequence>
<dbReference type="KEGG" id="eac:EAL2_c17290"/>
<evidence type="ECO:0000313" key="2">
    <source>
        <dbReference type="Proteomes" id="UP000019591"/>
    </source>
</evidence>
<accession>W8T5J9</accession>
<dbReference type="EMBL" id="CP007452">
    <property type="protein sequence ID" value="AHM57024.1"/>
    <property type="molecule type" value="Genomic_DNA"/>
</dbReference>
<dbReference type="Proteomes" id="UP000019591">
    <property type="component" value="Chromosome"/>
</dbReference>
<proteinExistence type="predicted"/>
<keyword evidence="2" id="KW-1185">Reference proteome</keyword>
<dbReference type="PATRIC" id="fig|1286171.3.peg.1688"/>
<dbReference type="AlphaFoldDB" id="W8T5J9"/>
<dbReference type="HOGENOM" id="CLU_057995_0_0_9"/>
<dbReference type="OrthoDB" id="2078434at2"/>
<dbReference type="eggNOG" id="ENOG5032UEQ">
    <property type="taxonomic scope" value="Bacteria"/>
</dbReference>
<dbReference type="STRING" id="1286171.EAL2_c17290"/>
<name>W8T5J9_PEPAC</name>
<evidence type="ECO:0000313" key="1">
    <source>
        <dbReference type="EMBL" id="AHM57024.1"/>
    </source>
</evidence>
<dbReference type="RefSeq" id="WP_025435988.1">
    <property type="nucleotide sequence ID" value="NZ_CP007452.1"/>
</dbReference>